<evidence type="ECO:0000256" key="1">
    <source>
        <dbReference type="PROSITE-ProRule" id="PRU00339"/>
    </source>
</evidence>
<gene>
    <name evidence="4" type="ORF">GCM10023257_73630</name>
</gene>
<dbReference type="PROSITE" id="PS50005">
    <property type="entry name" value="TPR"/>
    <property type="match status" value="1"/>
</dbReference>
<comment type="caution">
    <text evidence="4">The sequence shown here is derived from an EMBL/GenBank/DDBJ whole genome shotgun (WGS) entry which is preliminary data.</text>
</comment>
<keyword evidence="1" id="KW-0802">TPR repeat</keyword>
<dbReference type="PROSITE" id="PS50293">
    <property type="entry name" value="TPR_REGION"/>
    <property type="match status" value="1"/>
</dbReference>
<dbReference type="PANTHER" id="PTHR12558:SF13">
    <property type="entry name" value="CELL DIVISION CYCLE PROTEIN 27 HOMOLOG"/>
    <property type="match status" value="1"/>
</dbReference>
<feature type="repeat" description="TPR" evidence="1">
    <location>
        <begin position="246"/>
        <end position="279"/>
    </location>
</feature>
<protein>
    <submittedName>
        <fullName evidence="4">Tetratricopeptide repeat protein</fullName>
    </submittedName>
</protein>
<dbReference type="InterPro" id="IPR011990">
    <property type="entry name" value="TPR-like_helical_dom_sf"/>
</dbReference>
<dbReference type="InterPro" id="IPR019734">
    <property type="entry name" value="TPR_rpt"/>
</dbReference>
<dbReference type="EMBL" id="BAABIV010000039">
    <property type="protein sequence ID" value="GAA5014589.1"/>
    <property type="molecule type" value="Genomic_DNA"/>
</dbReference>
<name>A0ABP9IYB9_9ACTN</name>
<dbReference type="Proteomes" id="UP001500610">
    <property type="component" value="Unassembled WGS sequence"/>
</dbReference>
<evidence type="ECO:0000313" key="5">
    <source>
        <dbReference type="Proteomes" id="UP001500610"/>
    </source>
</evidence>
<keyword evidence="3" id="KW-0472">Membrane</keyword>
<sequence>MNAMNTVDAVDAVQRDTRGGRRRSRRGRRVLIASVAGAAVLGGVLVLLPWDGDGAPPPAPGPAALARGAVTTGVPAALPDLAALIGDRESHLRAHPLDGASWAVLGAAYVEQGRRTADGANWPKAEKALRTSLKTGPERNPQALEGLAALAVARRDFPTAKKWGESAVKAAPKRWTAHAVLIGAYAGLGDHEGVGRALDKVLQLRPDAPAAGALAAAVYRDRGWREDAAARISDAAAAAGAPAERAAYLEQAGRLAFERGDREEALRFFQEALRTDPDQRAAQAGQGRALAALGRTTEALSAYQAALAKRPSPEYALELGELYESLGLGQAARVEYDLLRERARGAEAAGADEQLVLGRLDADHGDPAAAVERLRTEWGRQPGTEVADALGWALHRTGADEEALEFATLATDGDKGGGVRSALYAFHRGMIEKALERYGPARRHLREALTINPYFSPLRAPEAKRALAELGEPPVEGPPG</sequence>
<dbReference type="SMART" id="SM00028">
    <property type="entry name" value="TPR"/>
    <property type="match status" value="4"/>
</dbReference>
<dbReference type="Gene3D" id="1.25.40.10">
    <property type="entry name" value="Tetratricopeptide repeat domain"/>
    <property type="match status" value="3"/>
</dbReference>
<keyword evidence="5" id="KW-1185">Reference proteome</keyword>
<evidence type="ECO:0000256" key="3">
    <source>
        <dbReference type="SAM" id="Phobius"/>
    </source>
</evidence>
<feature type="transmembrane region" description="Helical" evidence="3">
    <location>
        <begin position="30"/>
        <end position="50"/>
    </location>
</feature>
<dbReference type="PANTHER" id="PTHR12558">
    <property type="entry name" value="CELL DIVISION CYCLE 16,23,27"/>
    <property type="match status" value="1"/>
</dbReference>
<dbReference type="SUPFAM" id="SSF48452">
    <property type="entry name" value="TPR-like"/>
    <property type="match status" value="2"/>
</dbReference>
<keyword evidence="3" id="KW-0812">Transmembrane</keyword>
<evidence type="ECO:0000313" key="4">
    <source>
        <dbReference type="EMBL" id="GAA5014589.1"/>
    </source>
</evidence>
<reference evidence="5" key="1">
    <citation type="journal article" date="2019" name="Int. J. Syst. Evol. Microbiol.">
        <title>The Global Catalogue of Microorganisms (GCM) 10K type strain sequencing project: providing services to taxonomists for standard genome sequencing and annotation.</title>
        <authorList>
            <consortium name="The Broad Institute Genomics Platform"/>
            <consortium name="The Broad Institute Genome Sequencing Center for Infectious Disease"/>
            <person name="Wu L."/>
            <person name="Ma J."/>
        </authorList>
    </citation>
    <scope>NUCLEOTIDE SEQUENCE [LARGE SCALE GENOMIC DNA]</scope>
    <source>
        <strain evidence="5">JCM 17657</strain>
    </source>
</reference>
<feature type="region of interest" description="Disordered" evidence="2">
    <location>
        <begin position="1"/>
        <end position="24"/>
    </location>
</feature>
<keyword evidence="3" id="KW-1133">Transmembrane helix</keyword>
<organism evidence="4 5">
    <name type="scientific">Streptomyces hyderabadensis</name>
    <dbReference type="NCBI Taxonomy" id="598549"/>
    <lineage>
        <taxon>Bacteria</taxon>
        <taxon>Bacillati</taxon>
        <taxon>Actinomycetota</taxon>
        <taxon>Actinomycetes</taxon>
        <taxon>Kitasatosporales</taxon>
        <taxon>Streptomycetaceae</taxon>
        <taxon>Streptomyces</taxon>
    </lineage>
</organism>
<dbReference type="Pfam" id="PF13432">
    <property type="entry name" value="TPR_16"/>
    <property type="match status" value="2"/>
</dbReference>
<accession>A0ABP9IYB9</accession>
<proteinExistence type="predicted"/>
<evidence type="ECO:0000256" key="2">
    <source>
        <dbReference type="SAM" id="MobiDB-lite"/>
    </source>
</evidence>